<feature type="signal peptide" evidence="1">
    <location>
        <begin position="1"/>
        <end position="26"/>
    </location>
</feature>
<sequence length="393" mass="43021">MKKVYSILITACLFCIFVFGTSTVFAAQIDSDTVSDDGTRVVNISPNGEEDDTLSIRRVLKDSMCNKLVVNFAPGEYTLTNSLPIFDNTTFNANGAVFNQKTDGKGLLINGFHMNSSYGKGSGGYGSLKNVVINGGTWVGTAEPNTEKTLKDNGFYVGYSSFLFMHAQNITIKNCSFKNNYNGHFIEFAGVKNARIENCNMAMSGSRYVGEGSNEAIQIDNTYQQSNSPSGAPWDDTACENITISNCKIKFARGIGTNRVGNTFFKNIKIQGCTITSTNEALNMYDVLGLNVNKCTIKTTGKFKDYRSVAMYVGLDSVPKGGNASKANATITNNKIYGNTAGLKMWNLKSKAKFNKVKIKGNKIYCKKGKDKALQLTKSIKKLVKSKNTIKKW</sequence>
<reference evidence="2 3" key="1">
    <citation type="submission" date="2017-02" db="EMBL/GenBank/DDBJ databases">
        <authorList>
            <person name="Peterson S.W."/>
        </authorList>
    </citation>
    <scope>NUCLEOTIDE SEQUENCE [LARGE SCALE GENOMIC DNA]</scope>
    <source>
        <strain evidence="2 3">ATCC 51222</strain>
    </source>
</reference>
<feature type="chain" id="PRO_5013114879" description="Right handed beta helix region" evidence="1">
    <location>
        <begin position="27"/>
        <end position="393"/>
    </location>
</feature>
<dbReference type="SMART" id="SM00710">
    <property type="entry name" value="PbH1"/>
    <property type="match status" value="5"/>
</dbReference>
<dbReference type="InterPro" id="IPR012334">
    <property type="entry name" value="Pectin_lyas_fold"/>
</dbReference>
<dbReference type="STRING" id="290054.SAMN02745114_00894"/>
<gene>
    <name evidence="2" type="ORF">SAMN02745114_00894</name>
</gene>
<proteinExistence type="predicted"/>
<dbReference type="InterPro" id="IPR006626">
    <property type="entry name" value="PbH1"/>
</dbReference>
<protein>
    <recommendedName>
        <fullName evidence="4">Right handed beta helix region</fullName>
    </recommendedName>
</protein>
<dbReference type="OrthoDB" id="2003328at2"/>
<keyword evidence="1" id="KW-0732">Signal</keyword>
<dbReference type="AlphaFoldDB" id="A0A1T4LIF9"/>
<dbReference type="SUPFAM" id="SSF51126">
    <property type="entry name" value="Pectin lyase-like"/>
    <property type="match status" value="1"/>
</dbReference>
<dbReference type="RefSeq" id="WP_078768385.1">
    <property type="nucleotide sequence ID" value="NZ_FUWW01000008.1"/>
</dbReference>
<keyword evidence="3" id="KW-1185">Reference proteome</keyword>
<evidence type="ECO:0000256" key="1">
    <source>
        <dbReference type="SAM" id="SignalP"/>
    </source>
</evidence>
<evidence type="ECO:0000313" key="3">
    <source>
        <dbReference type="Proteomes" id="UP000190657"/>
    </source>
</evidence>
<evidence type="ECO:0000313" key="2">
    <source>
        <dbReference type="EMBL" id="SJZ54174.1"/>
    </source>
</evidence>
<accession>A0A1T4LIF9</accession>
<dbReference type="EMBL" id="FUWW01000008">
    <property type="protein sequence ID" value="SJZ54174.1"/>
    <property type="molecule type" value="Genomic_DNA"/>
</dbReference>
<evidence type="ECO:0008006" key="4">
    <source>
        <dbReference type="Google" id="ProtNLM"/>
    </source>
</evidence>
<organism evidence="2 3">
    <name type="scientific">Eubacterium coprostanoligenes</name>
    <dbReference type="NCBI Taxonomy" id="290054"/>
    <lineage>
        <taxon>Bacteria</taxon>
        <taxon>Bacillati</taxon>
        <taxon>Bacillota</taxon>
        <taxon>Clostridia</taxon>
        <taxon>Eubacteriales</taxon>
        <taxon>Eubacteriaceae</taxon>
        <taxon>Eubacterium</taxon>
    </lineage>
</organism>
<name>A0A1T4LIF9_9FIRM</name>
<dbReference type="InterPro" id="IPR011050">
    <property type="entry name" value="Pectin_lyase_fold/virulence"/>
</dbReference>
<dbReference type="Proteomes" id="UP000190657">
    <property type="component" value="Unassembled WGS sequence"/>
</dbReference>
<dbReference type="Gene3D" id="2.160.20.10">
    <property type="entry name" value="Single-stranded right-handed beta-helix, Pectin lyase-like"/>
    <property type="match status" value="1"/>
</dbReference>